<gene>
    <name evidence="7" type="ORF">BGZ95_011042</name>
</gene>
<feature type="compositionally biased region" description="Pro residues" evidence="5">
    <location>
        <begin position="93"/>
        <end position="102"/>
    </location>
</feature>
<keyword evidence="3" id="KW-0804">Transcription</keyword>
<evidence type="ECO:0000259" key="6">
    <source>
        <dbReference type="Pfam" id="PF10497"/>
    </source>
</evidence>
<feature type="compositionally biased region" description="Low complexity" evidence="5">
    <location>
        <begin position="240"/>
        <end position="257"/>
    </location>
</feature>
<accession>A0AAD4H4K0</accession>
<evidence type="ECO:0000256" key="3">
    <source>
        <dbReference type="ARBA" id="ARBA00023163"/>
    </source>
</evidence>
<reference evidence="7" key="1">
    <citation type="journal article" date="2020" name="Fungal Divers.">
        <title>Resolving the Mortierellaceae phylogeny through synthesis of multi-gene phylogenetics and phylogenomics.</title>
        <authorList>
            <person name="Vandepol N."/>
            <person name="Liber J."/>
            <person name="Desiro A."/>
            <person name="Na H."/>
            <person name="Kennedy M."/>
            <person name="Barry K."/>
            <person name="Grigoriev I.V."/>
            <person name="Miller A.N."/>
            <person name="O'Donnell K."/>
            <person name="Stajich J.E."/>
            <person name="Bonito G."/>
        </authorList>
    </citation>
    <scope>NUCLEOTIDE SEQUENCE</scope>
    <source>
        <strain evidence="7">NRRL 28262</strain>
    </source>
</reference>
<protein>
    <recommendedName>
        <fullName evidence="6">Zinc-finger domain-containing protein</fullName>
    </recommendedName>
</protein>
<dbReference type="Proteomes" id="UP001194580">
    <property type="component" value="Unassembled WGS sequence"/>
</dbReference>
<organism evidence="7 8">
    <name type="scientific">Linnemannia exigua</name>
    <dbReference type="NCBI Taxonomy" id="604196"/>
    <lineage>
        <taxon>Eukaryota</taxon>
        <taxon>Fungi</taxon>
        <taxon>Fungi incertae sedis</taxon>
        <taxon>Mucoromycota</taxon>
        <taxon>Mortierellomycotina</taxon>
        <taxon>Mortierellomycetes</taxon>
        <taxon>Mortierellales</taxon>
        <taxon>Mortierellaceae</taxon>
        <taxon>Linnemannia</taxon>
    </lineage>
</organism>
<dbReference type="EMBL" id="JAAAIL010000794">
    <property type="protein sequence ID" value="KAG0273134.1"/>
    <property type="molecule type" value="Genomic_DNA"/>
</dbReference>
<evidence type="ECO:0000256" key="5">
    <source>
        <dbReference type="SAM" id="MobiDB-lite"/>
    </source>
</evidence>
<dbReference type="InterPro" id="IPR018866">
    <property type="entry name" value="Znf-4CXXC_R1"/>
</dbReference>
<dbReference type="GO" id="GO:0005634">
    <property type="term" value="C:nucleus"/>
    <property type="evidence" value="ECO:0007669"/>
    <property type="project" value="UniProtKB-SubCell"/>
</dbReference>
<evidence type="ECO:0000256" key="1">
    <source>
        <dbReference type="ARBA" id="ARBA00004123"/>
    </source>
</evidence>
<keyword evidence="2" id="KW-0805">Transcription regulation</keyword>
<feature type="compositionally biased region" description="Basic and acidic residues" evidence="5">
    <location>
        <begin position="260"/>
        <end position="272"/>
    </location>
</feature>
<evidence type="ECO:0000256" key="4">
    <source>
        <dbReference type="ARBA" id="ARBA00023242"/>
    </source>
</evidence>
<dbReference type="Pfam" id="PF10497">
    <property type="entry name" value="zf-4CXXC_R1"/>
    <property type="match status" value="1"/>
</dbReference>
<evidence type="ECO:0000256" key="2">
    <source>
        <dbReference type="ARBA" id="ARBA00023015"/>
    </source>
</evidence>
<name>A0AAD4H4K0_9FUNG</name>
<evidence type="ECO:0000313" key="8">
    <source>
        <dbReference type="Proteomes" id="UP001194580"/>
    </source>
</evidence>
<comment type="subcellular location">
    <subcellularLocation>
        <location evidence="1">Nucleus</location>
    </subcellularLocation>
</comment>
<feature type="domain" description="Zinc-finger" evidence="6">
    <location>
        <begin position="171"/>
        <end position="224"/>
    </location>
</feature>
<keyword evidence="8" id="KW-1185">Reference proteome</keyword>
<feature type="compositionally biased region" description="Acidic residues" evidence="5">
    <location>
        <begin position="355"/>
        <end position="373"/>
    </location>
</feature>
<proteinExistence type="predicted"/>
<feature type="compositionally biased region" description="Acidic residues" evidence="5">
    <location>
        <begin position="380"/>
        <end position="397"/>
    </location>
</feature>
<comment type="caution">
    <text evidence="7">The sequence shown here is derived from an EMBL/GenBank/DDBJ whole genome shotgun (WGS) entry which is preliminary data.</text>
</comment>
<feature type="region of interest" description="Disordered" evidence="5">
    <location>
        <begin position="228"/>
        <end position="324"/>
    </location>
</feature>
<sequence length="411" mass="46882">MSTSQYEWEREKTLRNNRLKMEELFGSSTPAADMRQMLQGLQTEDDTTTKENTIETQQEARRGNNRLFTSKEVDMMEAFDKSQTSKRKWARNTPPPPPPPPKVTTKRYVLDHIFISRRTSRLAARETTEKIKDHIKIITSTRIFPTATSETSSYRIKKKQMPPKMRQRQVELLQEGRINHCHLCAKERPLGWKWFNLNTNEYDSRWKCPICREFCNCAACSKNNWGRSNERRGNSVVLTRSGGRPGLRSSGGSSSNSIVKQRDDPGDDEKHAGQKGLWSGSLQQRSRNRTRSTTNDYDNGDDMENRRSTMSQPSRAAEKMAKGRLQKEVSFNDDEDVLNTSEAMNRPKIAVTKTEDEEDNVGDDDCGGGDDGSDGVVYVDEGEADVSGEDLDEDESVDGNYSAKRKRMAYY</sequence>
<dbReference type="AlphaFoldDB" id="A0AAD4H4K0"/>
<evidence type="ECO:0000313" key="7">
    <source>
        <dbReference type="EMBL" id="KAG0273134.1"/>
    </source>
</evidence>
<feature type="region of interest" description="Disordered" evidence="5">
    <location>
        <begin position="78"/>
        <end position="105"/>
    </location>
</feature>
<keyword evidence="4" id="KW-0539">Nucleus</keyword>
<feature type="region of interest" description="Disordered" evidence="5">
    <location>
        <begin position="350"/>
        <end position="411"/>
    </location>
</feature>